<feature type="domain" description="Peptidase S26" evidence="7">
    <location>
        <begin position="23"/>
        <end position="238"/>
    </location>
</feature>
<dbReference type="PRINTS" id="PR00727">
    <property type="entry name" value="LEADERPTASE"/>
</dbReference>
<evidence type="ECO:0000256" key="1">
    <source>
        <dbReference type="ARBA" id="ARBA00000677"/>
    </source>
</evidence>
<dbReference type="InterPro" id="IPR000223">
    <property type="entry name" value="Pept_S26A_signal_pept_1"/>
</dbReference>
<dbReference type="RefSeq" id="WP_167695143.1">
    <property type="nucleotide sequence ID" value="NZ_JAATLL010000002.1"/>
</dbReference>
<reference evidence="8" key="1">
    <citation type="submission" date="2020-03" db="EMBL/GenBank/DDBJ databases">
        <title>Spirochaetal bacteria isolated from arthropods constitute a novel genus Entomospira genus novum within the order Spirochaetales.</title>
        <authorList>
            <person name="Grana-Miraglia L."/>
            <person name="Sikutova S."/>
            <person name="Fingerle V."/>
            <person name="Sing A."/>
            <person name="Castillo-Ramirez S."/>
            <person name="Margos G."/>
            <person name="Rudolf I."/>
        </authorList>
    </citation>
    <scope>NUCLEOTIDE SEQUENCE</scope>
    <source>
        <strain evidence="8">BR149</strain>
    </source>
</reference>
<dbReference type="EC" id="3.4.21.89" evidence="3 6"/>
<keyword evidence="5 6" id="KW-0378">Hydrolase</keyword>
<evidence type="ECO:0000256" key="4">
    <source>
        <dbReference type="ARBA" id="ARBA00019232"/>
    </source>
</evidence>
<comment type="similarity">
    <text evidence="2 6">Belongs to the peptidase S26 family.</text>
</comment>
<keyword evidence="9" id="KW-1185">Reference proteome</keyword>
<name>A0A968GJK8_9SPIO</name>
<dbReference type="AlphaFoldDB" id="A0A968GJK8"/>
<organism evidence="8 9">
    <name type="scientific">Entomospira culicis</name>
    <dbReference type="NCBI Taxonomy" id="2719989"/>
    <lineage>
        <taxon>Bacteria</taxon>
        <taxon>Pseudomonadati</taxon>
        <taxon>Spirochaetota</taxon>
        <taxon>Spirochaetia</taxon>
        <taxon>Spirochaetales</taxon>
        <taxon>Spirochaetaceae</taxon>
        <taxon>Entomospira</taxon>
    </lineage>
</organism>
<evidence type="ECO:0000256" key="5">
    <source>
        <dbReference type="ARBA" id="ARBA00022801"/>
    </source>
</evidence>
<dbReference type="Proteomes" id="UP000778951">
    <property type="component" value="Unassembled WGS sequence"/>
</dbReference>
<evidence type="ECO:0000259" key="7">
    <source>
        <dbReference type="Pfam" id="PF10502"/>
    </source>
</evidence>
<dbReference type="PANTHER" id="PTHR43390">
    <property type="entry name" value="SIGNAL PEPTIDASE I"/>
    <property type="match status" value="1"/>
</dbReference>
<comment type="caution">
    <text evidence="8">The sequence shown here is derived from an EMBL/GenBank/DDBJ whole genome shotgun (WGS) entry which is preliminary data.</text>
</comment>
<evidence type="ECO:0000256" key="3">
    <source>
        <dbReference type="ARBA" id="ARBA00013208"/>
    </source>
</evidence>
<gene>
    <name evidence="8" type="primary">lepB</name>
    <name evidence="8" type="ORF">HCT48_02280</name>
</gene>
<evidence type="ECO:0000256" key="2">
    <source>
        <dbReference type="ARBA" id="ARBA00009370"/>
    </source>
</evidence>
<dbReference type="GO" id="GO:0004252">
    <property type="term" value="F:serine-type endopeptidase activity"/>
    <property type="evidence" value="ECO:0007669"/>
    <property type="project" value="InterPro"/>
</dbReference>
<dbReference type="Pfam" id="PF10502">
    <property type="entry name" value="Peptidase_S26"/>
    <property type="match status" value="1"/>
</dbReference>
<dbReference type="InterPro" id="IPR019757">
    <property type="entry name" value="Pept_S26A_signal_pept_1_Lys-AS"/>
</dbReference>
<dbReference type="Gene3D" id="2.10.109.10">
    <property type="entry name" value="Umud Fragment, subunit A"/>
    <property type="match status" value="1"/>
</dbReference>
<dbReference type="NCBIfam" id="TIGR02227">
    <property type="entry name" value="sigpep_I_bact"/>
    <property type="match status" value="1"/>
</dbReference>
<dbReference type="PROSITE" id="PS00760">
    <property type="entry name" value="SPASE_I_2"/>
    <property type="match status" value="1"/>
</dbReference>
<dbReference type="PANTHER" id="PTHR43390:SF1">
    <property type="entry name" value="CHLOROPLAST PROCESSING PEPTIDASE"/>
    <property type="match status" value="1"/>
</dbReference>
<sequence length="241" mass="28282">MRKKVKFRKHSYQQTRAMIKQIFRYVLFIFLLIALLTFTKFALVATYRVEAEGMSPYYPKGSMVMANAFGLSDFYDHLPLNKEIKRGHVVLLQTHQEKEEQSWLGYLFNPGLRFISGNFFWIKSKKERSGIPHLMMKRVIALPGDRIRLEGNEVFVQTPSHTFFVSEFEASSLQYEITTPLRREDWLPFSPFSGDLVEYLLGEDEYFVLGDNRTLINDSRNFGLITKRDIHAVVLFKYLGR</sequence>
<protein>
    <recommendedName>
        <fullName evidence="4 6">Signal peptidase I</fullName>
        <ecNumber evidence="3 6">3.4.21.89</ecNumber>
    </recommendedName>
</protein>
<keyword evidence="6" id="KW-0645">Protease</keyword>
<evidence type="ECO:0000313" key="8">
    <source>
        <dbReference type="EMBL" id="NIZ69040.1"/>
    </source>
</evidence>
<dbReference type="GO" id="GO:0006465">
    <property type="term" value="P:signal peptide processing"/>
    <property type="evidence" value="ECO:0007669"/>
    <property type="project" value="InterPro"/>
</dbReference>
<dbReference type="CDD" id="cd06530">
    <property type="entry name" value="S26_SPase_I"/>
    <property type="match status" value="1"/>
</dbReference>
<dbReference type="InterPro" id="IPR036286">
    <property type="entry name" value="LexA/Signal_pep-like_sf"/>
</dbReference>
<comment type="subcellular location">
    <subcellularLocation>
        <location evidence="6">Membrane</location>
        <topology evidence="6">Single-pass type II membrane protein</topology>
    </subcellularLocation>
</comment>
<comment type="catalytic activity">
    <reaction evidence="1 6">
        <text>Cleavage of hydrophobic, N-terminal signal or leader sequences from secreted and periplasmic proteins.</text>
        <dbReference type="EC" id="3.4.21.89"/>
    </reaction>
</comment>
<dbReference type="EMBL" id="JAATLM010000001">
    <property type="protein sequence ID" value="NIZ69040.1"/>
    <property type="molecule type" value="Genomic_DNA"/>
</dbReference>
<proteinExistence type="inferred from homology"/>
<evidence type="ECO:0000256" key="6">
    <source>
        <dbReference type="RuleBase" id="RU362042"/>
    </source>
</evidence>
<dbReference type="GO" id="GO:0009003">
    <property type="term" value="F:signal peptidase activity"/>
    <property type="evidence" value="ECO:0007669"/>
    <property type="project" value="UniProtKB-EC"/>
</dbReference>
<dbReference type="InterPro" id="IPR019533">
    <property type="entry name" value="Peptidase_S26"/>
</dbReference>
<dbReference type="SUPFAM" id="SSF51306">
    <property type="entry name" value="LexA/Signal peptidase"/>
    <property type="match status" value="1"/>
</dbReference>
<dbReference type="GO" id="GO:0016020">
    <property type="term" value="C:membrane"/>
    <property type="evidence" value="ECO:0007669"/>
    <property type="project" value="UniProtKB-SubCell"/>
</dbReference>
<accession>A0A968GJK8</accession>
<evidence type="ECO:0000313" key="9">
    <source>
        <dbReference type="Proteomes" id="UP000778951"/>
    </source>
</evidence>